<keyword evidence="1" id="KW-0472">Membrane</keyword>
<name>A0A7C4TJ69_UNCKA</name>
<dbReference type="EMBL" id="DSRT01000116">
    <property type="protein sequence ID" value="HGW29709.1"/>
    <property type="molecule type" value="Genomic_DNA"/>
</dbReference>
<proteinExistence type="predicted"/>
<feature type="transmembrane region" description="Helical" evidence="1">
    <location>
        <begin position="20"/>
        <end position="38"/>
    </location>
</feature>
<accession>A0A7C4TJ69</accession>
<reference evidence="2" key="1">
    <citation type="journal article" date="2020" name="mSystems">
        <title>Genome- and Community-Level Interaction Insights into Carbon Utilization and Element Cycling Functions of Hydrothermarchaeota in Hydrothermal Sediment.</title>
        <authorList>
            <person name="Zhou Z."/>
            <person name="Liu Y."/>
            <person name="Xu W."/>
            <person name="Pan J."/>
            <person name="Luo Z.H."/>
            <person name="Li M."/>
        </authorList>
    </citation>
    <scope>NUCLEOTIDE SEQUENCE [LARGE SCALE GENOMIC DNA]</scope>
    <source>
        <strain evidence="2">SpSt-417</strain>
    </source>
</reference>
<feature type="transmembrane region" description="Helical" evidence="1">
    <location>
        <begin position="59"/>
        <end position="81"/>
    </location>
</feature>
<keyword evidence="1" id="KW-1133">Transmembrane helix</keyword>
<keyword evidence="1" id="KW-0812">Transmembrane</keyword>
<gene>
    <name evidence="2" type="ORF">ENR63_02180</name>
</gene>
<comment type="caution">
    <text evidence="2">The sequence shown here is derived from an EMBL/GenBank/DDBJ whole genome shotgun (WGS) entry which is preliminary data.</text>
</comment>
<evidence type="ECO:0000313" key="2">
    <source>
        <dbReference type="EMBL" id="HGW29709.1"/>
    </source>
</evidence>
<protein>
    <submittedName>
        <fullName evidence="2">Uncharacterized protein</fullName>
    </submittedName>
</protein>
<evidence type="ECO:0000256" key="1">
    <source>
        <dbReference type="SAM" id="Phobius"/>
    </source>
</evidence>
<dbReference type="AlphaFoldDB" id="A0A7C4TJ69"/>
<organism evidence="2">
    <name type="scientific">candidate division WWE3 bacterium</name>
    <dbReference type="NCBI Taxonomy" id="2053526"/>
    <lineage>
        <taxon>Bacteria</taxon>
        <taxon>Katanobacteria</taxon>
    </lineage>
</organism>
<sequence length="130" mass="13925">MLDGTSISQIADVLARTFNIVLFGAGAVFIMMVLYSAYKYSMALGDPKMLDGAKQSLTYSIFGLLVVVGFFFIVSFVANYLGLATGVLTNPSAVLRNNLNRLQETTNTGASGNGILILPGGLYIDLKKLF</sequence>